<dbReference type="SMART" id="SM00848">
    <property type="entry name" value="Inhibitor_I29"/>
    <property type="match status" value="1"/>
</dbReference>
<evidence type="ECO:0000256" key="1">
    <source>
        <dbReference type="ARBA" id="ARBA00008455"/>
    </source>
</evidence>
<gene>
    <name evidence="6" type="ORF">QYE76_038015</name>
</gene>
<feature type="signal peptide" evidence="3">
    <location>
        <begin position="1"/>
        <end position="24"/>
    </location>
</feature>
<organism evidence="6 7">
    <name type="scientific">Lolium multiflorum</name>
    <name type="common">Italian ryegrass</name>
    <name type="synonym">Lolium perenne subsp. multiflorum</name>
    <dbReference type="NCBI Taxonomy" id="4521"/>
    <lineage>
        <taxon>Eukaryota</taxon>
        <taxon>Viridiplantae</taxon>
        <taxon>Streptophyta</taxon>
        <taxon>Embryophyta</taxon>
        <taxon>Tracheophyta</taxon>
        <taxon>Spermatophyta</taxon>
        <taxon>Magnoliopsida</taxon>
        <taxon>Liliopsida</taxon>
        <taxon>Poales</taxon>
        <taxon>Poaceae</taxon>
        <taxon>BOP clade</taxon>
        <taxon>Pooideae</taxon>
        <taxon>Poodae</taxon>
        <taxon>Poeae</taxon>
        <taxon>Poeae Chloroplast Group 2 (Poeae type)</taxon>
        <taxon>Loliodinae</taxon>
        <taxon>Loliinae</taxon>
        <taxon>Lolium</taxon>
    </lineage>
</organism>
<evidence type="ECO:0000259" key="5">
    <source>
        <dbReference type="SMART" id="SM00848"/>
    </source>
</evidence>
<dbReference type="AlphaFoldDB" id="A0AAD8T897"/>
<dbReference type="Proteomes" id="UP001231189">
    <property type="component" value="Unassembled WGS sequence"/>
</dbReference>
<dbReference type="Pfam" id="PF00112">
    <property type="entry name" value="Peptidase_C1"/>
    <property type="match status" value="1"/>
</dbReference>
<feature type="domain" description="Peptidase C1A papain C-terminal" evidence="4">
    <location>
        <begin position="146"/>
        <end position="385"/>
    </location>
</feature>
<dbReference type="Pfam" id="PF08246">
    <property type="entry name" value="Inhibitor_I29"/>
    <property type="match status" value="1"/>
</dbReference>
<feature type="chain" id="PRO_5041978230" evidence="3">
    <location>
        <begin position="25"/>
        <end position="386"/>
    </location>
</feature>
<dbReference type="CDD" id="cd02248">
    <property type="entry name" value="Peptidase_C1A"/>
    <property type="match status" value="1"/>
</dbReference>
<evidence type="ECO:0000313" key="7">
    <source>
        <dbReference type="Proteomes" id="UP001231189"/>
    </source>
</evidence>
<dbReference type="SUPFAM" id="SSF54001">
    <property type="entry name" value="Cysteine proteinases"/>
    <property type="match status" value="1"/>
</dbReference>
<protein>
    <submittedName>
        <fullName evidence="6">Uncharacterized protein</fullName>
    </submittedName>
</protein>
<keyword evidence="3" id="KW-0732">Signal</keyword>
<evidence type="ECO:0000256" key="2">
    <source>
        <dbReference type="ARBA" id="ARBA00023157"/>
    </source>
</evidence>
<accession>A0AAD8T897</accession>
<proteinExistence type="inferred from homology"/>
<keyword evidence="7" id="KW-1185">Reference proteome</keyword>
<evidence type="ECO:0000313" key="6">
    <source>
        <dbReference type="EMBL" id="KAK1677167.1"/>
    </source>
</evidence>
<comment type="caution">
    <text evidence="6">The sequence shown here is derived from an EMBL/GenBank/DDBJ whole genome shotgun (WGS) entry which is preliminary data.</text>
</comment>
<dbReference type="InterPro" id="IPR013201">
    <property type="entry name" value="Prot_inhib_I29"/>
</dbReference>
<dbReference type="InterPro" id="IPR025660">
    <property type="entry name" value="Pept_his_AS"/>
</dbReference>
<dbReference type="InterPro" id="IPR038765">
    <property type="entry name" value="Papain-like_cys_pep_sf"/>
</dbReference>
<dbReference type="PROSITE" id="PS00639">
    <property type="entry name" value="THIOL_PROTEASE_HIS"/>
    <property type="match status" value="1"/>
</dbReference>
<dbReference type="PANTHER" id="PTHR12411">
    <property type="entry name" value="CYSTEINE PROTEASE FAMILY C1-RELATED"/>
    <property type="match status" value="1"/>
</dbReference>
<dbReference type="InterPro" id="IPR000668">
    <property type="entry name" value="Peptidase_C1A_C"/>
</dbReference>
<dbReference type="Gene3D" id="3.90.70.10">
    <property type="entry name" value="Cysteine proteinases"/>
    <property type="match status" value="1"/>
</dbReference>
<dbReference type="SMART" id="SM00645">
    <property type="entry name" value="Pept_C1"/>
    <property type="match status" value="1"/>
</dbReference>
<dbReference type="InterPro" id="IPR039417">
    <property type="entry name" value="Peptidase_C1A_papain-like"/>
</dbReference>
<dbReference type="PRINTS" id="PR00705">
    <property type="entry name" value="PAPAIN"/>
</dbReference>
<dbReference type="GO" id="GO:0006508">
    <property type="term" value="P:proteolysis"/>
    <property type="evidence" value="ECO:0007669"/>
    <property type="project" value="InterPro"/>
</dbReference>
<dbReference type="EMBL" id="JAUUTY010000002">
    <property type="protein sequence ID" value="KAK1677167.1"/>
    <property type="molecule type" value="Genomic_DNA"/>
</dbReference>
<evidence type="ECO:0000256" key="3">
    <source>
        <dbReference type="SAM" id="SignalP"/>
    </source>
</evidence>
<name>A0AAD8T897_LOLMU</name>
<dbReference type="GO" id="GO:0008234">
    <property type="term" value="F:cysteine-type peptidase activity"/>
    <property type="evidence" value="ECO:0007669"/>
    <property type="project" value="InterPro"/>
</dbReference>
<evidence type="ECO:0000259" key="4">
    <source>
        <dbReference type="SMART" id="SM00645"/>
    </source>
</evidence>
<keyword evidence="2" id="KW-1015">Disulfide bond</keyword>
<sequence length="386" mass="43003">MLSTLVSSLLLVVTLTGVLPYVASSSGDVGVLSNGSPGDHLLMMERFHGWMAKHGRSYPTVEEKLRRFDIYHRNVMFIEAANLDGRLTYTLGENQFTDLTHEEFLAKHTSRPVAPSDLVRNEEETVITTRAGVVEEGKCKAAPDNVPHSINWADLGKVTEVKDQGEICGACWAFAAVATIESAYAIAKGVEPPVLSEQELIDCDQFDDGCRVGLMSNAYQWVQRNGGIANASTYPYHERLQTSQNKEKDGTCEEAKLREHAVTIRRYKYVRGNCEQQLMAAVAARPVAVLFDAHNYCFQHYKTGVYNGMCFHEEKLIGPCTSDHLTHSMAIVGYSGKGNDEEKYWIAKNSWGDNWWGEEGYIRLKKDVADPRGLCGLAIEPVYPIV</sequence>
<reference evidence="6" key="1">
    <citation type="submission" date="2023-07" db="EMBL/GenBank/DDBJ databases">
        <title>A chromosome-level genome assembly of Lolium multiflorum.</title>
        <authorList>
            <person name="Chen Y."/>
            <person name="Copetti D."/>
            <person name="Kolliker R."/>
            <person name="Studer B."/>
        </authorList>
    </citation>
    <scope>NUCLEOTIDE SEQUENCE</scope>
    <source>
        <strain evidence="6">02402/16</strain>
        <tissue evidence="6">Leaf</tissue>
    </source>
</reference>
<comment type="similarity">
    <text evidence="1">Belongs to the peptidase C1 family.</text>
</comment>
<dbReference type="InterPro" id="IPR013128">
    <property type="entry name" value="Peptidase_C1A"/>
</dbReference>
<feature type="domain" description="Cathepsin propeptide inhibitor" evidence="5">
    <location>
        <begin position="47"/>
        <end position="104"/>
    </location>
</feature>